<keyword evidence="3" id="KW-1185">Reference proteome</keyword>
<dbReference type="Proteomes" id="UP000268093">
    <property type="component" value="Unassembled WGS sequence"/>
</dbReference>
<evidence type="ECO:0000256" key="1">
    <source>
        <dbReference type="SAM" id="MobiDB-lite"/>
    </source>
</evidence>
<organism evidence="2 3">
    <name type="scientific">Jimgerdemannia flammicorona</name>
    <dbReference type="NCBI Taxonomy" id="994334"/>
    <lineage>
        <taxon>Eukaryota</taxon>
        <taxon>Fungi</taxon>
        <taxon>Fungi incertae sedis</taxon>
        <taxon>Mucoromycota</taxon>
        <taxon>Mucoromycotina</taxon>
        <taxon>Endogonomycetes</taxon>
        <taxon>Endogonales</taxon>
        <taxon>Endogonaceae</taxon>
        <taxon>Jimgerdemannia</taxon>
    </lineage>
</organism>
<protein>
    <submittedName>
        <fullName evidence="2">Uncharacterized protein</fullName>
    </submittedName>
</protein>
<reference evidence="2 3" key="1">
    <citation type="journal article" date="2018" name="New Phytol.">
        <title>Phylogenomics of Endogonaceae and evolution of mycorrhizas within Mucoromycota.</title>
        <authorList>
            <person name="Chang Y."/>
            <person name="Desiro A."/>
            <person name="Na H."/>
            <person name="Sandor L."/>
            <person name="Lipzen A."/>
            <person name="Clum A."/>
            <person name="Barry K."/>
            <person name="Grigoriev I.V."/>
            <person name="Martin F.M."/>
            <person name="Stajich J.E."/>
            <person name="Smith M.E."/>
            <person name="Bonito G."/>
            <person name="Spatafora J.W."/>
        </authorList>
    </citation>
    <scope>NUCLEOTIDE SEQUENCE [LARGE SCALE GENOMIC DNA]</scope>
    <source>
        <strain evidence="2 3">GMNB39</strain>
    </source>
</reference>
<proteinExistence type="predicted"/>
<feature type="region of interest" description="Disordered" evidence="1">
    <location>
        <begin position="1"/>
        <end position="54"/>
    </location>
</feature>
<feature type="compositionally biased region" description="Pro residues" evidence="1">
    <location>
        <begin position="1"/>
        <end position="21"/>
    </location>
</feature>
<comment type="caution">
    <text evidence="2">The sequence shown here is derived from an EMBL/GenBank/DDBJ whole genome shotgun (WGS) entry which is preliminary data.</text>
</comment>
<dbReference type="EMBL" id="RBNI01014170">
    <property type="protein sequence ID" value="RUP23229.1"/>
    <property type="molecule type" value="Genomic_DNA"/>
</dbReference>
<evidence type="ECO:0000313" key="2">
    <source>
        <dbReference type="EMBL" id="RUP23229.1"/>
    </source>
</evidence>
<feature type="non-terminal residue" evidence="2">
    <location>
        <position position="126"/>
    </location>
</feature>
<name>A0A433BAS5_9FUNG</name>
<accession>A0A433BAS5</accession>
<gene>
    <name evidence="2" type="ORF">BC936DRAFT_139033</name>
</gene>
<sequence length="126" mass="14109">MKLSPWPPTPPCSPSILPPSYPTTSDSHASAEPDPTSQVHGHRKRVFSDHDDRGCANAVARRQLGGDRRRPRARALFRYIRALQGGLWWERGHGGAPLVGDGSCRRVCDHRGRRAHESIRWCVPIM</sequence>
<dbReference type="AlphaFoldDB" id="A0A433BAS5"/>
<evidence type="ECO:0000313" key="3">
    <source>
        <dbReference type="Proteomes" id="UP000268093"/>
    </source>
</evidence>